<evidence type="ECO:0000256" key="5">
    <source>
        <dbReference type="ARBA" id="ARBA00022692"/>
    </source>
</evidence>
<sequence length="619" mass="67812">MAALSSLLARAGRWAYPPFEELIPLEGLNALGMLTPIPLLVLEAHLLLRYSHSPALNAIRRYVLFPLTCLVALRSVFSYVMPDVHHDPAPPGSFPRGVQAFGTEPTVSRDQAVANANGTLAGVWILKAAELCLGRNPPKLNTDMMKLQKSLQGKGGVRQEVEASSTLQSDGAQDDSPTSGLRRRTVTNGKAAPDSATTQDSQDENDSRLDPCPRFLPCTRIPLEVDLALSSRGYGWNIGPTYAPGTEPVDLLPPRHSAAFASLQTRRRRLILSGLRKALIFFVVYDIEISLLIAPYLWGPRANLGAPERLGGVLAQSLYFSEMALWQRVALTCIVGSSVTFNTHFLYGIYVAVQLLPAYLFPTSALVAHYTYADPAHWEPVHIFNRVWHPQSIRRLWGREWHQALTRLFVQNVAAPLGRALDALGCGADAPTASWRHKPTRKSEMKEAPLSRDTSALVRAWRGRTGRALHRASTTLAVFAASGLLHEAGMLTMARTEAERDPWRLLGIGMPVPTSPPASMMPYMVVEAGEAVTYDRGGKVLLFFVMQGVGCILEDLVELLSAGRGRVGGLAGSLWAISWFFGWGYVCAEPFFRMGALQGTSSLRLTGVLLQTIHARFFT</sequence>
<dbReference type="PANTHER" id="PTHR31595:SF57">
    <property type="entry name" value="OS04G0481900 PROTEIN"/>
    <property type="match status" value="1"/>
</dbReference>
<dbReference type="GO" id="GO:0016020">
    <property type="term" value="C:membrane"/>
    <property type="evidence" value="ECO:0007669"/>
    <property type="project" value="UniProtKB-SubCell"/>
</dbReference>
<evidence type="ECO:0000313" key="10">
    <source>
        <dbReference type="EMBL" id="KAK0522534.1"/>
    </source>
</evidence>
<keyword evidence="7" id="KW-0472">Membrane</keyword>
<proteinExistence type="inferred from homology"/>
<evidence type="ECO:0000259" key="9">
    <source>
        <dbReference type="Pfam" id="PF13813"/>
    </source>
</evidence>
<protein>
    <recommendedName>
        <fullName evidence="9">Wax synthase domain-containing protein</fullName>
    </recommendedName>
</protein>
<reference evidence="10" key="1">
    <citation type="journal article" date="2023" name="PhytoFront">
        <title>Draft Genome Resources of Seven Strains of Tilletia horrida, Causal Agent of Kernel Smut of Rice.</title>
        <authorList>
            <person name="Khanal S."/>
            <person name="Antony Babu S."/>
            <person name="Zhou X.G."/>
        </authorList>
    </citation>
    <scope>NUCLEOTIDE SEQUENCE</scope>
    <source>
        <strain evidence="10">TX3</strain>
    </source>
</reference>
<evidence type="ECO:0000256" key="4">
    <source>
        <dbReference type="ARBA" id="ARBA00022679"/>
    </source>
</evidence>
<name>A0AAN6G791_9BASI</name>
<comment type="subcellular location">
    <subcellularLocation>
        <location evidence="1">Membrane</location>
        <topology evidence="1">Multi-pass membrane protein</topology>
    </subcellularLocation>
</comment>
<dbReference type="Proteomes" id="UP001176521">
    <property type="component" value="Unassembled WGS sequence"/>
</dbReference>
<dbReference type="PANTHER" id="PTHR31595">
    <property type="entry name" value="LONG-CHAIN-ALCOHOL O-FATTY-ACYLTRANSFERASE 3-RELATED"/>
    <property type="match status" value="1"/>
</dbReference>
<evidence type="ECO:0000313" key="11">
    <source>
        <dbReference type="Proteomes" id="UP001176521"/>
    </source>
</evidence>
<dbReference type="GO" id="GO:0006629">
    <property type="term" value="P:lipid metabolic process"/>
    <property type="evidence" value="ECO:0007669"/>
    <property type="project" value="InterPro"/>
</dbReference>
<evidence type="ECO:0000256" key="6">
    <source>
        <dbReference type="ARBA" id="ARBA00022989"/>
    </source>
</evidence>
<keyword evidence="6" id="KW-1133">Transmembrane helix</keyword>
<dbReference type="InterPro" id="IPR044851">
    <property type="entry name" value="Wax_synthase"/>
</dbReference>
<dbReference type="Pfam" id="PF13813">
    <property type="entry name" value="MBOAT_2"/>
    <property type="match status" value="1"/>
</dbReference>
<evidence type="ECO:0000256" key="8">
    <source>
        <dbReference type="SAM" id="MobiDB-lite"/>
    </source>
</evidence>
<feature type="domain" description="Wax synthase" evidence="9">
    <location>
        <begin position="382"/>
        <end position="419"/>
    </location>
</feature>
<evidence type="ECO:0000256" key="7">
    <source>
        <dbReference type="ARBA" id="ARBA00023136"/>
    </source>
</evidence>
<feature type="region of interest" description="Disordered" evidence="8">
    <location>
        <begin position="150"/>
        <end position="211"/>
    </location>
</feature>
<keyword evidence="4" id="KW-0808">Transferase</keyword>
<keyword evidence="5" id="KW-0812">Transmembrane</keyword>
<keyword evidence="11" id="KW-1185">Reference proteome</keyword>
<accession>A0AAN6G791</accession>
<feature type="compositionally biased region" description="Polar residues" evidence="8">
    <location>
        <begin position="162"/>
        <end position="179"/>
    </location>
</feature>
<dbReference type="GO" id="GO:0008374">
    <property type="term" value="F:O-acyltransferase activity"/>
    <property type="evidence" value="ECO:0007669"/>
    <property type="project" value="InterPro"/>
</dbReference>
<evidence type="ECO:0000256" key="1">
    <source>
        <dbReference type="ARBA" id="ARBA00004141"/>
    </source>
</evidence>
<dbReference type="EMBL" id="JAPDMQ010000579">
    <property type="protein sequence ID" value="KAK0522534.1"/>
    <property type="molecule type" value="Genomic_DNA"/>
</dbReference>
<dbReference type="InterPro" id="IPR032805">
    <property type="entry name" value="Wax_synthase_dom"/>
</dbReference>
<organism evidence="10 11">
    <name type="scientific">Tilletia horrida</name>
    <dbReference type="NCBI Taxonomy" id="155126"/>
    <lineage>
        <taxon>Eukaryota</taxon>
        <taxon>Fungi</taxon>
        <taxon>Dikarya</taxon>
        <taxon>Basidiomycota</taxon>
        <taxon>Ustilaginomycotina</taxon>
        <taxon>Exobasidiomycetes</taxon>
        <taxon>Tilletiales</taxon>
        <taxon>Tilletiaceae</taxon>
        <taxon>Tilletia</taxon>
    </lineage>
</organism>
<comment type="caution">
    <text evidence="10">The sequence shown here is derived from an EMBL/GenBank/DDBJ whole genome shotgun (WGS) entry which is preliminary data.</text>
</comment>
<evidence type="ECO:0000256" key="2">
    <source>
        <dbReference type="ARBA" id="ARBA00005179"/>
    </source>
</evidence>
<comment type="pathway">
    <text evidence="2">Secondary metabolite biosynthesis.</text>
</comment>
<gene>
    <name evidence="10" type="ORF">OC842_006433</name>
</gene>
<dbReference type="AlphaFoldDB" id="A0AAN6G791"/>
<comment type="similarity">
    <text evidence="3">Belongs to the wax synthase family.</text>
</comment>
<evidence type="ECO:0000256" key="3">
    <source>
        <dbReference type="ARBA" id="ARBA00007282"/>
    </source>
</evidence>